<evidence type="ECO:0000313" key="5">
    <source>
        <dbReference type="EMBL" id="ESX03053.1"/>
    </source>
</evidence>
<dbReference type="SMART" id="SM00398">
    <property type="entry name" value="HMG"/>
    <property type="match status" value="1"/>
</dbReference>
<evidence type="ECO:0000259" key="4">
    <source>
        <dbReference type="PROSITE" id="PS50118"/>
    </source>
</evidence>
<dbReference type="STRING" id="871575.W1QK15"/>
<feature type="domain" description="HMG box" evidence="4">
    <location>
        <begin position="87"/>
        <end position="160"/>
    </location>
</feature>
<feature type="region of interest" description="Disordered" evidence="3">
    <location>
        <begin position="167"/>
        <end position="212"/>
    </location>
</feature>
<dbReference type="GO" id="GO:0000400">
    <property type="term" value="F:four-way junction DNA binding"/>
    <property type="evidence" value="ECO:0007669"/>
    <property type="project" value="EnsemblFungi"/>
</dbReference>
<dbReference type="InterPro" id="IPR009071">
    <property type="entry name" value="HMG_box_dom"/>
</dbReference>
<feature type="compositionally biased region" description="Low complexity" evidence="3">
    <location>
        <begin position="167"/>
        <end position="181"/>
    </location>
</feature>
<dbReference type="GO" id="GO:0006265">
    <property type="term" value="P:DNA topological change"/>
    <property type="evidence" value="ECO:0007669"/>
    <property type="project" value="EnsemblFungi"/>
</dbReference>
<accession>W1QK15</accession>
<dbReference type="InterPro" id="IPR050342">
    <property type="entry name" value="HMGB"/>
</dbReference>
<dbReference type="GO" id="GO:0033553">
    <property type="term" value="C:rDNA heterochromatin"/>
    <property type="evidence" value="ECO:0007669"/>
    <property type="project" value="EnsemblFungi"/>
</dbReference>
<dbReference type="PANTHER" id="PTHR48112">
    <property type="entry name" value="HIGH MOBILITY GROUP PROTEIN DSP1"/>
    <property type="match status" value="1"/>
</dbReference>
<dbReference type="GO" id="GO:2001034">
    <property type="term" value="P:positive regulation of double-strand break repair via nonhomologous end joining"/>
    <property type="evidence" value="ECO:0007669"/>
    <property type="project" value="EnsemblFungi"/>
</dbReference>
<comment type="caution">
    <text evidence="5">The sequence shown here is derived from an EMBL/GenBank/DDBJ whole genome shotgun (WGS) entry which is preliminary data.</text>
</comment>
<dbReference type="GeneID" id="25771814"/>
<feature type="compositionally biased region" description="Basic and acidic residues" evidence="3">
    <location>
        <begin position="126"/>
        <end position="136"/>
    </location>
</feature>
<proteinExistence type="predicted"/>
<reference evidence="5 6" key="1">
    <citation type="journal article" date="2013" name="BMC Genomics">
        <title>Genome sequence and analysis of methylotrophic yeast Hansenula polymorpha DL1.</title>
        <authorList>
            <person name="Ravin N.V."/>
            <person name="Eldarov M.A."/>
            <person name="Kadnikov V.V."/>
            <person name="Beletsky A.V."/>
            <person name="Schneider J."/>
            <person name="Mardanova E.S."/>
            <person name="Smekalova E.M."/>
            <person name="Zvereva M.I."/>
            <person name="Dontsova O.A."/>
            <person name="Mardanov A.V."/>
            <person name="Skryabin K.G."/>
        </authorList>
    </citation>
    <scope>NUCLEOTIDE SEQUENCE [LARGE SCALE GENOMIC DNA]</scope>
    <source>
        <strain evidence="6">ATCC 26012 / BCRC 20466 / JCM 22074 / NRRL Y-7560 / DL-1</strain>
    </source>
</reference>
<gene>
    <name evidence="5" type="ORF">HPODL_02361</name>
</gene>
<dbReference type="SUPFAM" id="SSF47095">
    <property type="entry name" value="HMG-box"/>
    <property type="match status" value="1"/>
</dbReference>
<evidence type="ECO:0000256" key="2">
    <source>
        <dbReference type="PROSITE-ProRule" id="PRU00267"/>
    </source>
</evidence>
<feature type="DNA-binding region" description="HMG box" evidence="2">
    <location>
        <begin position="87"/>
        <end position="160"/>
    </location>
</feature>
<dbReference type="GO" id="GO:0070550">
    <property type="term" value="P:rDNA chromatin condensation"/>
    <property type="evidence" value="ECO:0007669"/>
    <property type="project" value="EnsemblFungi"/>
</dbReference>
<keyword evidence="2" id="KW-0539">Nucleus</keyword>
<keyword evidence="1 2" id="KW-0238">DNA-binding</keyword>
<dbReference type="PROSITE" id="PS50118">
    <property type="entry name" value="HMG_BOX_2"/>
    <property type="match status" value="1"/>
</dbReference>
<dbReference type="HOGENOM" id="CLU_076155_1_0_1"/>
<dbReference type="OrthoDB" id="5550281at2759"/>
<dbReference type="GO" id="GO:0003690">
    <property type="term" value="F:double-stranded DNA binding"/>
    <property type="evidence" value="ECO:0007669"/>
    <property type="project" value="EnsemblFungi"/>
</dbReference>
<dbReference type="GO" id="GO:0032040">
    <property type="term" value="C:small-subunit processome"/>
    <property type="evidence" value="ECO:0007669"/>
    <property type="project" value="EnsemblFungi"/>
</dbReference>
<keyword evidence="6" id="KW-1185">Reference proteome</keyword>
<dbReference type="GO" id="GO:0060962">
    <property type="term" value="P:regulation of ribosomal protein gene transcription by RNA polymerase II"/>
    <property type="evidence" value="ECO:0007669"/>
    <property type="project" value="EnsemblFungi"/>
</dbReference>
<dbReference type="Pfam" id="PF00505">
    <property type="entry name" value="HMG_box"/>
    <property type="match status" value="1"/>
</dbReference>
<dbReference type="GO" id="GO:0006338">
    <property type="term" value="P:chromatin remodeling"/>
    <property type="evidence" value="ECO:0007669"/>
    <property type="project" value="EnsemblFungi"/>
</dbReference>
<evidence type="ECO:0000256" key="1">
    <source>
        <dbReference type="ARBA" id="ARBA00023125"/>
    </source>
</evidence>
<organism evidence="5 6">
    <name type="scientific">Ogataea parapolymorpha (strain ATCC 26012 / BCRC 20466 / JCM 22074 / NRRL Y-7560 / DL-1)</name>
    <name type="common">Yeast</name>
    <name type="synonym">Hansenula polymorpha</name>
    <dbReference type="NCBI Taxonomy" id="871575"/>
    <lineage>
        <taxon>Eukaryota</taxon>
        <taxon>Fungi</taxon>
        <taxon>Dikarya</taxon>
        <taxon>Ascomycota</taxon>
        <taxon>Saccharomycotina</taxon>
        <taxon>Pichiomycetes</taxon>
        <taxon>Pichiales</taxon>
        <taxon>Pichiaceae</taxon>
        <taxon>Ogataea</taxon>
    </lineage>
</organism>
<feature type="region of interest" description="Disordered" evidence="3">
    <location>
        <begin position="113"/>
        <end position="136"/>
    </location>
</feature>
<dbReference type="GO" id="GO:0005829">
    <property type="term" value="C:cytosol"/>
    <property type="evidence" value="ECO:0007669"/>
    <property type="project" value="EnsemblFungi"/>
</dbReference>
<dbReference type="Gene3D" id="1.10.30.10">
    <property type="entry name" value="High mobility group box domain"/>
    <property type="match status" value="1"/>
</dbReference>
<dbReference type="GO" id="GO:0044804">
    <property type="term" value="P:nucleophagy"/>
    <property type="evidence" value="ECO:0007669"/>
    <property type="project" value="EnsemblFungi"/>
</dbReference>
<dbReference type="InterPro" id="IPR036910">
    <property type="entry name" value="HMG_box_dom_sf"/>
</dbReference>
<dbReference type="PANTHER" id="PTHR48112:SF24">
    <property type="entry name" value="HIGH MOBILITY GROUP PROTEIN 1"/>
    <property type="match status" value="1"/>
</dbReference>
<dbReference type="Proteomes" id="UP000008673">
    <property type="component" value="Unassembled WGS sequence"/>
</dbReference>
<dbReference type="CDD" id="cd00084">
    <property type="entry name" value="HMG-box_SF"/>
    <property type="match status" value="1"/>
</dbReference>
<dbReference type="KEGG" id="opa:HPODL_02361"/>
<feature type="compositionally biased region" description="Polar residues" evidence="3">
    <location>
        <begin position="113"/>
        <end position="125"/>
    </location>
</feature>
<dbReference type="GO" id="GO:0001174">
    <property type="term" value="P:transcriptional start site selection at RNA polymerase II promoter"/>
    <property type="evidence" value="ECO:0007669"/>
    <property type="project" value="EnsemblFungi"/>
</dbReference>
<dbReference type="eggNOG" id="KOG0381">
    <property type="taxonomic scope" value="Eukaryota"/>
</dbReference>
<evidence type="ECO:0000256" key="3">
    <source>
        <dbReference type="SAM" id="MobiDB-lite"/>
    </source>
</evidence>
<dbReference type="AlphaFoldDB" id="W1QK15"/>
<protein>
    <recommendedName>
        <fullName evidence="4">HMG box domain-containing protein</fullName>
    </recommendedName>
</protein>
<feature type="region of interest" description="Disordered" evidence="3">
    <location>
        <begin position="62"/>
        <end position="91"/>
    </location>
</feature>
<dbReference type="GO" id="GO:0008301">
    <property type="term" value="F:DNA binding, bending"/>
    <property type="evidence" value="ECO:0007669"/>
    <property type="project" value="EnsemblFungi"/>
</dbReference>
<dbReference type="GO" id="GO:0006356">
    <property type="term" value="P:regulation of transcription by RNA polymerase I"/>
    <property type="evidence" value="ECO:0007669"/>
    <property type="project" value="EnsemblFungi"/>
</dbReference>
<name>W1QK15_OGAPD</name>
<feature type="compositionally biased region" description="Basic residues" evidence="3">
    <location>
        <begin position="192"/>
        <end position="201"/>
    </location>
</feature>
<dbReference type="OMA" id="DKWKQAY"/>
<dbReference type="EMBL" id="AEOI02000003">
    <property type="protein sequence ID" value="ESX03053.1"/>
    <property type="molecule type" value="Genomic_DNA"/>
</dbReference>
<sequence length="212" mass="24208">MTDEVKSAKDALVSALVELSKAASDASKATFLFFNALENNNTDRSLFEDLMVPIVGHDSVPMLANMGHHDKKEDKKKKRAPKDPNAPKKPLTSFFLYSNAMRDIIVKERMLSGESSLSQPEIAQETSRRWKELSESEKAKWKELYEEQKAMYEEENKKYLLAKETGAAYTAPKKPETAPTPSSLKKSDHEKKKEKKKKKKEKQQQQQLLMSE</sequence>
<dbReference type="RefSeq" id="XP_013937464.1">
    <property type="nucleotide sequence ID" value="XM_014081989.1"/>
</dbReference>
<evidence type="ECO:0000313" key="6">
    <source>
        <dbReference type="Proteomes" id="UP000008673"/>
    </source>
</evidence>